<evidence type="ECO:0000256" key="7">
    <source>
        <dbReference type="SAM" id="Phobius"/>
    </source>
</evidence>
<dbReference type="PANTHER" id="PTHR33452:SF7">
    <property type="entry name" value="DOXX FAMILY PROTEIN"/>
    <property type="match status" value="1"/>
</dbReference>
<sequence>MLPSFITRLGPRLDRVGASLSPLGLRVLLAWEFYEAGIEKLHGQNWFADIAQRFPFPFSRLSPDLNWTMATWLELGCSLALLLGLGTRAVAYVLWVLTVVAIAAVHWPEHWNGLAELWRGYAISDEGFGNFKLPLIYLVMLLPLMLGGGGSLSLDRLFRRAAPDLARGDLLGWGVVAVALCLPLSALLPLPATIGALIGLASIALHLTKSRRPAPALSAA</sequence>
<dbReference type="KEGG" id="lab:LA76x_5085"/>
<evidence type="ECO:0000256" key="6">
    <source>
        <dbReference type="ARBA" id="ARBA00023136"/>
    </source>
</evidence>
<dbReference type="EMBL" id="CP011129">
    <property type="protein sequence ID" value="ALN83187.1"/>
    <property type="molecule type" value="Genomic_DNA"/>
</dbReference>
<feature type="transmembrane region" description="Helical" evidence="7">
    <location>
        <begin position="192"/>
        <end position="208"/>
    </location>
</feature>
<dbReference type="Pfam" id="PF07681">
    <property type="entry name" value="DoxX"/>
    <property type="match status" value="1"/>
</dbReference>
<evidence type="ECO:0000313" key="8">
    <source>
        <dbReference type="EMBL" id="ALN83187.1"/>
    </source>
</evidence>
<dbReference type="PATRIC" id="fig|84531.7.peg.356"/>
<keyword evidence="3" id="KW-1003">Cell membrane</keyword>
<comment type="subcellular location">
    <subcellularLocation>
        <location evidence="1">Cell membrane</location>
        <topology evidence="1">Multi-pass membrane protein</topology>
    </subcellularLocation>
</comment>
<dbReference type="OrthoDB" id="5689076at2"/>
<evidence type="ECO:0000256" key="3">
    <source>
        <dbReference type="ARBA" id="ARBA00022475"/>
    </source>
</evidence>
<proteinExistence type="inferred from homology"/>
<evidence type="ECO:0000256" key="5">
    <source>
        <dbReference type="ARBA" id="ARBA00022989"/>
    </source>
</evidence>
<reference evidence="8 9" key="1">
    <citation type="journal article" date="2015" name="BMC Genomics">
        <title>Comparative genomics and metabolic profiling of the genus Lysobacter.</title>
        <authorList>
            <person name="de Bruijn I."/>
            <person name="Cheng X."/>
            <person name="de Jager V."/>
            <person name="Exposito R.G."/>
            <person name="Watrous J."/>
            <person name="Patel N."/>
            <person name="Postma J."/>
            <person name="Dorrestein P.C."/>
            <person name="Kobayashi D."/>
            <person name="Raaijmakers J.M."/>
        </authorList>
    </citation>
    <scope>NUCLEOTIDE SEQUENCE [LARGE SCALE GENOMIC DNA]</scope>
    <source>
        <strain evidence="8 9">76</strain>
    </source>
</reference>
<keyword evidence="9" id="KW-1185">Reference proteome</keyword>
<evidence type="ECO:0000313" key="9">
    <source>
        <dbReference type="Proteomes" id="UP000060787"/>
    </source>
</evidence>
<gene>
    <name evidence="8" type="ORF">LA76x_5085</name>
</gene>
<keyword evidence="4 7" id="KW-0812">Transmembrane</keyword>
<dbReference type="STRING" id="84531.LA76x_5085"/>
<organism evidence="8 9">
    <name type="scientific">Lysobacter antibioticus</name>
    <dbReference type="NCBI Taxonomy" id="84531"/>
    <lineage>
        <taxon>Bacteria</taxon>
        <taxon>Pseudomonadati</taxon>
        <taxon>Pseudomonadota</taxon>
        <taxon>Gammaproteobacteria</taxon>
        <taxon>Lysobacterales</taxon>
        <taxon>Lysobacteraceae</taxon>
        <taxon>Lysobacter</taxon>
    </lineage>
</organism>
<dbReference type="GO" id="GO:0005886">
    <property type="term" value="C:plasma membrane"/>
    <property type="evidence" value="ECO:0007669"/>
    <property type="project" value="UniProtKB-SubCell"/>
</dbReference>
<dbReference type="AlphaFoldDB" id="A0A0S2DS32"/>
<name>A0A0S2DS32_LYSAN</name>
<evidence type="ECO:0000256" key="1">
    <source>
        <dbReference type="ARBA" id="ARBA00004651"/>
    </source>
</evidence>
<comment type="similarity">
    <text evidence="2">Belongs to the DoxX family.</text>
</comment>
<dbReference type="InterPro" id="IPR032808">
    <property type="entry name" value="DoxX"/>
</dbReference>
<dbReference type="KEGG" id="laq:GLA29479_359"/>
<protein>
    <submittedName>
        <fullName evidence="8">DoxX family protein</fullName>
    </submittedName>
</protein>
<keyword evidence="5 7" id="KW-1133">Transmembrane helix</keyword>
<evidence type="ECO:0000256" key="4">
    <source>
        <dbReference type="ARBA" id="ARBA00022692"/>
    </source>
</evidence>
<dbReference type="eggNOG" id="COG2259">
    <property type="taxonomic scope" value="Bacteria"/>
</dbReference>
<dbReference type="Proteomes" id="UP000060787">
    <property type="component" value="Chromosome"/>
</dbReference>
<accession>A0A0S2DS32</accession>
<feature type="transmembrane region" description="Helical" evidence="7">
    <location>
        <begin position="90"/>
        <end position="108"/>
    </location>
</feature>
<dbReference type="PANTHER" id="PTHR33452">
    <property type="entry name" value="OXIDOREDUCTASE CATD-RELATED"/>
    <property type="match status" value="1"/>
</dbReference>
<evidence type="ECO:0000256" key="2">
    <source>
        <dbReference type="ARBA" id="ARBA00006679"/>
    </source>
</evidence>
<feature type="transmembrane region" description="Helical" evidence="7">
    <location>
        <begin position="135"/>
        <end position="158"/>
    </location>
</feature>
<dbReference type="InterPro" id="IPR051907">
    <property type="entry name" value="DoxX-like_oxidoreductase"/>
</dbReference>
<keyword evidence="6 7" id="KW-0472">Membrane</keyword>
<dbReference type="RefSeq" id="WP_057919723.1">
    <property type="nucleotide sequence ID" value="NZ_CP011129.1"/>
</dbReference>